<protein>
    <submittedName>
        <fullName evidence="6">MBL fold metallo-hydrolase</fullName>
    </submittedName>
</protein>
<keyword evidence="2" id="KW-0479">Metal-binding</keyword>
<dbReference type="InterPro" id="IPR051013">
    <property type="entry name" value="MBL_superfamily_lactonases"/>
</dbReference>
<dbReference type="EMBL" id="JAAGKO020000009">
    <property type="protein sequence ID" value="MDI5962922.1"/>
    <property type="molecule type" value="Genomic_DNA"/>
</dbReference>
<comment type="caution">
    <text evidence="6">The sequence shown here is derived from an EMBL/GenBank/DDBJ whole genome shotgun (WGS) entry which is preliminary data.</text>
</comment>
<dbReference type="PANTHER" id="PTHR42978:SF6">
    <property type="entry name" value="QUORUM-QUENCHING LACTONASE YTNP-RELATED"/>
    <property type="match status" value="1"/>
</dbReference>
<dbReference type="InterPro" id="IPR001279">
    <property type="entry name" value="Metallo-B-lactamas"/>
</dbReference>
<evidence type="ECO:0000256" key="3">
    <source>
        <dbReference type="ARBA" id="ARBA00022801"/>
    </source>
</evidence>
<dbReference type="Pfam" id="PF00753">
    <property type="entry name" value="Lactamase_B"/>
    <property type="match status" value="1"/>
</dbReference>
<evidence type="ECO:0000259" key="5">
    <source>
        <dbReference type="SMART" id="SM00849"/>
    </source>
</evidence>
<sequence length="301" mass="33215">MQHTHTLELGGVTVTRVEEMHGPLMPADQFFPDLPEHAWQEHHEMLVPDHLGPDDTVVHVAIQTWLLRSEGRTILVDTGVGNDKTRPAVPAWDHLRLDYLGNLARAGVRPEDVDLVINTHLHADHIGWNTRLADGAWVPTFPNATYLMPRADFDFWNPVNNPNIAGGVNENAFEDSIAPVHATGQVQLWEEGHTIDGNLRLEAAPGHTPGSSVVKLNSGDDRALFAGDLLHTPLQVMHPDHSSCFCQNPTEARASRHRLLGWAADNNALVLPAHFSGHSALEVENKGSGFAIRTWAPITRY</sequence>
<gene>
    <name evidence="6" type="ORF">POF43_009400</name>
</gene>
<evidence type="ECO:0000313" key="6">
    <source>
        <dbReference type="EMBL" id="MDI5962922.1"/>
    </source>
</evidence>
<organism evidence="6 7">
    <name type="scientific">Streptantibioticus silvisoli</name>
    <dbReference type="NCBI Taxonomy" id="2705255"/>
    <lineage>
        <taxon>Bacteria</taxon>
        <taxon>Bacillati</taxon>
        <taxon>Actinomycetota</taxon>
        <taxon>Actinomycetes</taxon>
        <taxon>Kitasatosporales</taxon>
        <taxon>Streptomycetaceae</taxon>
        <taxon>Streptantibioticus</taxon>
    </lineage>
</organism>
<evidence type="ECO:0000256" key="4">
    <source>
        <dbReference type="ARBA" id="ARBA00022833"/>
    </source>
</evidence>
<dbReference type="InterPro" id="IPR036866">
    <property type="entry name" value="RibonucZ/Hydroxyglut_hydro"/>
</dbReference>
<dbReference type="SMART" id="SM00849">
    <property type="entry name" value="Lactamase_B"/>
    <property type="match status" value="1"/>
</dbReference>
<accession>A0ABT6VWQ5</accession>
<dbReference type="Proteomes" id="UP001156398">
    <property type="component" value="Unassembled WGS sequence"/>
</dbReference>
<name>A0ABT6VWQ5_9ACTN</name>
<evidence type="ECO:0000313" key="7">
    <source>
        <dbReference type="Proteomes" id="UP001156398"/>
    </source>
</evidence>
<keyword evidence="4" id="KW-0862">Zinc</keyword>
<dbReference type="Gene3D" id="3.60.15.10">
    <property type="entry name" value="Ribonuclease Z/Hydroxyacylglutathione hydrolase-like"/>
    <property type="match status" value="1"/>
</dbReference>
<dbReference type="SUPFAM" id="SSF56281">
    <property type="entry name" value="Metallo-hydrolase/oxidoreductase"/>
    <property type="match status" value="1"/>
</dbReference>
<feature type="domain" description="Metallo-beta-lactamase" evidence="5">
    <location>
        <begin position="61"/>
        <end position="274"/>
    </location>
</feature>
<reference evidence="6 7" key="1">
    <citation type="submission" date="2023-05" db="EMBL/GenBank/DDBJ databases">
        <title>Streptantibioticus silvisoli sp. nov., acidotolerant actinomycetes 1 from pine litter.</title>
        <authorList>
            <person name="Swiecimska M."/>
            <person name="Golinska P."/>
            <person name="Sangal V."/>
            <person name="Wachnowicz B."/>
            <person name="Goodfellow M."/>
        </authorList>
    </citation>
    <scope>NUCLEOTIDE SEQUENCE [LARGE SCALE GENOMIC DNA]</scope>
    <source>
        <strain evidence="6 7">SL54</strain>
    </source>
</reference>
<dbReference type="CDD" id="cd16277">
    <property type="entry name" value="metallo-hydrolase-like_MBL-fold"/>
    <property type="match status" value="1"/>
</dbReference>
<evidence type="ECO:0000256" key="1">
    <source>
        <dbReference type="ARBA" id="ARBA00007749"/>
    </source>
</evidence>
<dbReference type="PANTHER" id="PTHR42978">
    <property type="entry name" value="QUORUM-QUENCHING LACTONASE YTNP-RELATED-RELATED"/>
    <property type="match status" value="1"/>
</dbReference>
<proteinExistence type="inferred from homology"/>
<comment type="similarity">
    <text evidence="1">Belongs to the metallo-beta-lactamase superfamily.</text>
</comment>
<dbReference type="RefSeq" id="WP_271322299.1">
    <property type="nucleotide sequence ID" value="NZ_JAAGKO020000009.1"/>
</dbReference>
<keyword evidence="7" id="KW-1185">Reference proteome</keyword>
<evidence type="ECO:0000256" key="2">
    <source>
        <dbReference type="ARBA" id="ARBA00022723"/>
    </source>
</evidence>
<keyword evidence="3" id="KW-0378">Hydrolase</keyword>